<sequence length="52" mass="5628">MQAGEAMAVRAPGPDAEMLLHGLPQSLSGAERVQSYVFFFKSTTYSSPFFAT</sequence>
<protein>
    <submittedName>
        <fullName evidence="1">Uncharacterized protein</fullName>
    </submittedName>
</protein>
<dbReference type="AlphaFoldDB" id="J9FLQ3"/>
<gene>
    <name evidence="1" type="ORF">EVA_16525</name>
</gene>
<accession>J9FLQ3</accession>
<comment type="caution">
    <text evidence="1">The sequence shown here is derived from an EMBL/GenBank/DDBJ whole genome shotgun (WGS) entry which is preliminary data.</text>
</comment>
<proteinExistence type="predicted"/>
<reference evidence="1" key="1">
    <citation type="journal article" date="2012" name="PLoS ONE">
        <title>Gene sets for utilization of primary and secondary nutrition supplies in the distal gut of endangered iberian lynx.</title>
        <authorList>
            <person name="Alcaide M."/>
            <person name="Messina E."/>
            <person name="Richter M."/>
            <person name="Bargiela R."/>
            <person name="Peplies J."/>
            <person name="Huws S.A."/>
            <person name="Newbold C.J."/>
            <person name="Golyshin P.N."/>
            <person name="Simon M.A."/>
            <person name="Lopez G."/>
            <person name="Yakimov M.M."/>
            <person name="Ferrer M."/>
        </authorList>
    </citation>
    <scope>NUCLEOTIDE SEQUENCE</scope>
</reference>
<name>J9FLQ3_9ZZZZ</name>
<dbReference type="EMBL" id="AMCI01005842">
    <property type="protein sequence ID" value="EJW95368.1"/>
    <property type="molecule type" value="Genomic_DNA"/>
</dbReference>
<evidence type="ECO:0000313" key="1">
    <source>
        <dbReference type="EMBL" id="EJW95368.1"/>
    </source>
</evidence>
<organism evidence="1">
    <name type="scientific">gut metagenome</name>
    <dbReference type="NCBI Taxonomy" id="749906"/>
    <lineage>
        <taxon>unclassified sequences</taxon>
        <taxon>metagenomes</taxon>
        <taxon>organismal metagenomes</taxon>
    </lineage>
</organism>